<organism evidence="3 4">
    <name type="scientific">Candidatus Nitrohelix vancouverensis</name>
    <dbReference type="NCBI Taxonomy" id="2705534"/>
    <lineage>
        <taxon>Bacteria</taxon>
        <taxon>Pseudomonadati</taxon>
        <taxon>Nitrospinota/Tectimicrobiota group</taxon>
        <taxon>Nitrospinota</taxon>
        <taxon>Nitrospinia</taxon>
        <taxon>Nitrospinales</taxon>
        <taxon>Nitrospinaceae</taxon>
        <taxon>Candidatus Nitrohelix</taxon>
    </lineage>
</organism>
<dbReference type="SUPFAM" id="SSF54637">
    <property type="entry name" value="Thioesterase/thiol ester dehydrase-isomerase"/>
    <property type="match status" value="1"/>
</dbReference>
<evidence type="ECO:0000313" key="4">
    <source>
        <dbReference type="Proteomes" id="UP000594464"/>
    </source>
</evidence>
<evidence type="ECO:0000313" key="3">
    <source>
        <dbReference type="EMBL" id="QPJ64196.1"/>
    </source>
</evidence>
<reference evidence="4" key="1">
    <citation type="submission" date="2020-02" db="EMBL/GenBank/DDBJ databases">
        <title>Genomic and physiological characterization of two novel Nitrospinaceae genera.</title>
        <authorList>
            <person name="Mueller A.J."/>
            <person name="Jung M.-Y."/>
            <person name="Strachan C.R."/>
            <person name="Herbold C.W."/>
            <person name="Kirkegaard R.H."/>
            <person name="Daims H."/>
        </authorList>
    </citation>
    <scope>NUCLEOTIDE SEQUENCE [LARGE SCALE GENOMIC DNA]</scope>
</reference>
<sequence length="133" mass="14350">MKKNLKIGDKASLVKVFTQEEVVNYAQLSGDVNPIHLDESYAAGTVFGKRIVHGMLVASLFSALVGVELPGEGSIYLGQSLSFKAPVFIGDRVTATVEIIKIREDKPIITLRSLCVNDAGQTLIEGEAVVKYV</sequence>
<dbReference type="Pfam" id="PF01575">
    <property type="entry name" value="MaoC_dehydratas"/>
    <property type="match status" value="1"/>
</dbReference>
<name>A0A7T0C0B3_9BACT</name>
<dbReference type="Gene3D" id="3.10.129.10">
    <property type="entry name" value="Hotdog Thioesterase"/>
    <property type="match status" value="1"/>
</dbReference>
<dbReference type="GO" id="GO:0019171">
    <property type="term" value="F:(3R)-hydroxyacyl-[acyl-carrier-protein] dehydratase activity"/>
    <property type="evidence" value="ECO:0007669"/>
    <property type="project" value="TreeGrafter"/>
</dbReference>
<dbReference type="FunFam" id="3.10.129.10:FF:000042">
    <property type="entry name" value="MaoC domain protein dehydratase"/>
    <property type="match status" value="1"/>
</dbReference>
<gene>
    <name evidence="3" type="ORF">G3M78_01790</name>
</gene>
<dbReference type="KEGG" id="nva:G3M78_01790"/>
<evidence type="ECO:0000256" key="1">
    <source>
        <dbReference type="ARBA" id="ARBA00023239"/>
    </source>
</evidence>
<feature type="domain" description="MaoC-like" evidence="2">
    <location>
        <begin position="17"/>
        <end position="103"/>
    </location>
</feature>
<dbReference type="EMBL" id="CP048620">
    <property type="protein sequence ID" value="QPJ64196.1"/>
    <property type="molecule type" value="Genomic_DNA"/>
</dbReference>
<dbReference type="CDD" id="cd03449">
    <property type="entry name" value="R_hydratase"/>
    <property type="match status" value="1"/>
</dbReference>
<keyword evidence="1" id="KW-0456">Lyase</keyword>
<dbReference type="PANTHER" id="PTHR43437">
    <property type="entry name" value="HYDROXYACYL-THIOESTER DEHYDRATASE TYPE 2, MITOCHONDRIAL-RELATED"/>
    <property type="match status" value="1"/>
</dbReference>
<dbReference type="InterPro" id="IPR050965">
    <property type="entry name" value="UPF0336/Enoyl-CoA_hydratase"/>
</dbReference>
<dbReference type="InterPro" id="IPR029069">
    <property type="entry name" value="HotDog_dom_sf"/>
</dbReference>
<dbReference type="PANTHER" id="PTHR43437:SF3">
    <property type="entry name" value="HYDROXYACYL-THIOESTER DEHYDRATASE TYPE 2, MITOCHONDRIAL"/>
    <property type="match status" value="1"/>
</dbReference>
<accession>A0A7T0C0B3</accession>
<protein>
    <submittedName>
        <fullName evidence="3">MaoC family dehydratase</fullName>
    </submittedName>
</protein>
<proteinExistence type="predicted"/>
<dbReference type="AlphaFoldDB" id="A0A7T0C0B3"/>
<dbReference type="Proteomes" id="UP000594464">
    <property type="component" value="Chromosome"/>
</dbReference>
<dbReference type="GO" id="GO:0006633">
    <property type="term" value="P:fatty acid biosynthetic process"/>
    <property type="evidence" value="ECO:0007669"/>
    <property type="project" value="TreeGrafter"/>
</dbReference>
<dbReference type="InterPro" id="IPR002539">
    <property type="entry name" value="MaoC-like_dom"/>
</dbReference>
<evidence type="ECO:0000259" key="2">
    <source>
        <dbReference type="Pfam" id="PF01575"/>
    </source>
</evidence>